<comment type="caution">
    <text evidence="1">The sequence shown here is derived from an EMBL/GenBank/DDBJ whole genome shotgun (WGS) entry which is preliminary data.</text>
</comment>
<dbReference type="OrthoDB" id="10597034at2759"/>
<gene>
    <name evidence="1" type="ORF">C2G38_2188731</name>
</gene>
<sequence>MKHRIKYWLDEIITSDKVNENKKQKIESDDVDEIVSQINNWLNKIKVSDEIDEIIKQLEDWLDINNSKDLKDLDEIKNQINKIEYIKISDQVNKIINQLKECLDKLNDSGDASKIKKQFKDQLDKINVPDYVNKLIKFKIKRWLGEIKVSNKVNKIKKKQEISYWLDIIKGLDNMDEINKIKGSNDLDEIITQINDWLDKIDDIDKIKTQINCWIDKIKGLDNVDEITDQFLEFDKIIYDLPFNSPKHADHMYTSKIINTQEISEALTSKAIRSKLLNFNISDEYM</sequence>
<name>A0A397V4F8_9GLOM</name>
<keyword evidence="2" id="KW-1185">Reference proteome</keyword>
<evidence type="ECO:0000313" key="2">
    <source>
        <dbReference type="Proteomes" id="UP000266673"/>
    </source>
</evidence>
<dbReference type="AlphaFoldDB" id="A0A397V4F8"/>
<evidence type="ECO:0000313" key="1">
    <source>
        <dbReference type="EMBL" id="RIB16912.1"/>
    </source>
</evidence>
<accession>A0A397V4F8</accession>
<dbReference type="Proteomes" id="UP000266673">
    <property type="component" value="Unassembled WGS sequence"/>
</dbReference>
<reference evidence="1 2" key="1">
    <citation type="submission" date="2018-06" db="EMBL/GenBank/DDBJ databases">
        <title>Comparative genomics reveals the genomic features of Rhizophagus irregularis, R. cerebriforme, R. diaphanum and Gigaspora rosea, and their symbiotic lifestyle signature.</title>
        <authorList>
            <person name="Morin E."/>
            <person name="San Clemente H."/>
            <person name="Chen E.C.H."/>
            <person name="De La Providencia I."/>
            <person name="Hainaut M."/>
            <person name="Kuo A."/>
            <person name="Kohler A."/>
            <person name="Murat C."/>
            <person name="Tang N."/>
            <person name="Roy S."/>
            <person name="Loubradou J."/>
            <person name="Henrissat B."/>
            <person name="Grigoriev I.V."/>
            <person name="Corradi N."/>
            <person name="Roux C."/>
            <person name="Martin F.M."/>
        </authorList>
    </citation>
    <scope>NUCLEOTIDE SEQUENCE [LARGE SCALE GENOMIC DNA]</scope>
    <source>
        <strain evidence="1 2">DAOM 194757</strain>
    </source>
</reference>
<proteinExistence type="predicted"/>
<dbReference type="EMBL" id="QKWP01000643">
    <property type="protein sequence ID" value="RIB16912.1"/>
    <property type="molecule type" value="Genomic_DNA"/>
</dbReference>
<organism evidence="1 2">
    <name type="scientific">Gigaspora rosea</name>
    <dbReference type="NCBI Taxonomy" id="44941"/>
    <lineage>
        <taxon>Eukaryota</taxon>
        <taxon>Fungi</taxon>
        <taxon>Fungi incertae sedis</taxon>
        <taxon>Mucoromycota</taxon>
        <taxon>Glomeromycotina</taxon>
        <taxon>Glomeromycetes</taxon>
        <taxon>Diversisporales</taxon>
        <taxon>Gigasporaceae</taxon>
        <taxon>Gigaspora</taxon>
    </lineage>
</organism>
<protein>
    <submittedName>
        <fullName evidence="1">Uncharacterized protein</fullName>
    </submittedName>
</protein>